<evidence type="ECO:0000313" key="2">
    <source>
        <dbReference type="EMBL" id="MBA8848034.1"/>
    </source>
</evidence>
<evidence type="ECO:0008006" key="4">
    <source>
        <dbReference type="Google" id="ProtNLM"/>
    </source>
</evidence>
<proteinExistence type="predicted"/>
<gene>
    <name evidence="2" type="ORF">FHX53_001626</name>
</gene>
<name>A0A839ECR3_9MICO</name>
<keyword evidence="1" id="KW-0472">Membrane</keyword>
<reference evidence="2 3" key="1">
    <citation type="submission" date="2020-07" db="EMBL/GenBank/DDBJ databases">
        <title>Sequencing the genomes of 1000 actinobacteria strains.</title>
        <authorList>
            <person name="Klenk H.-P."/>
        </authorList>
    </citation>
    <scope>NUCLEOTIDE SEQUENCE [LARGE SCALE GENOMIC DNA]</scope>
    <source>
        <strain evidence="2 3">DSM 19663</strain>
    </source>
</reference>
<dbReference type="AlphaFoldDB" id="A0A839ECR3"/>
<dbReference type="EMBL" id="JACGWX010000003">
    <property type="protein sequence ID" value="MBA8848034.1"/>
    <property type="molecule type" value="Genomic_DNA"/>
</dbReference>
<accession>A0A839ECR3</accession>
<dbReference type="Proteomes" id="UP000585905">
    <property type="component" value="Unassembled WGS sequence"/>
</dbReference>
<feature type="transmembrane region" description="Helical" evidence="1">
    <location>
        <begin position="20"/>
        <end position="41"/>
    </location>
</feature>
<organism evidence="2 3">
    <name type="scientific">Microcella alkalica</name>
    <dbReference type="NCBI Taxonomy" id="355930"/>
    <lineage>
        <taxon>Bacteria</taxon>
        <taxon>Bacillati</taxon>
        <taxon>Actinomycetota</taxon>
        <taxon>Actinomycetes</taxon>
        <taxon>Micrococcales</taxon>
        <taxon>Microbacteriaceae</taxon>
        <taxon>Microcella</taxon>
    </lineage>
</organism>
<evidence type="ECO:0000313" key="3">
    <source>
        <dbReference type="Proteomes" id="UP000585905"/>
    </source>
</evidence>
<protein>
    <recommendedName>
        <fullName evidence="4">DUF2530 domain-containing protein</fullName>
    </recommendedName>
</protein>
<keyword evidence="3" id="KW-1185">Reference proteome</keyword>
<comment type="caution">
    <text evidence="2">The sequence shown here is derived from an EMBL/GenBank/DDBJ whole genome shotgun (WGS) entry which is preliminary data.</text>
</comment>
<dbReference type="RefSeq" id="WP_182490839.1">
    <property type="nucleotide sequence ID" value="NZ_BAAAOV010000001.1"/>
</dbReference>
<keyword evidence="1" id="KW-1133">Transmembrane helix</keyword>
<feature type="transmembrane region" description="Helical" evidence="1">
    <location>
        <begin position="47"/>
        <end position="67"/>
    </location>
</feature>
<keyword evidence="1" id="KW-0812">Transmembrane</keyword>
<evidence type="ECO:0000256" key="1">
    <source>
        <dbReference type="SAM" id="Phobius"/>
    </source>
</evidence>
<sequence>MRSAERRPDPAPLRTDDRLAFTIGLIGWIIAGVITVGIIVLTDRDASVGSLITIGVGLLLGMAGWVVSSRRT</sequence>